<evidence type="ECO:0000256" key="2">
    <source>
        <dbReference type="SAM" id="Phobius"/>
    </source>
</evidence>
<evidence type="ECO:0000313" key="5">
    <source>
        <dbReference type="Proteomes" id="UP001465976"/>
    </source>
</evidence>
<name>A0ABR3FT04_9AGAR</name>
<feature type="compositionally biased region" description="Basic and acidic residues" evidence="1">
    <location>
        <begin position="575"/>
        <end position="589"/>
    </location>
</feature>
<organism evidence="4 5">
    <name type="scientific">Marasmius crinis-equi</name>
    <dbReference type="NCBI Taxonomy" id="585013"/>
    <lineage>
        <taxon>Eukaryota</taxon>
        <taxon>Fungi</taxon>
        <taxon>Dikarya</taxon>
        <taxon>Basidiomycota</taxon>
        <taxon>Agaricomycotina</taxon>
        <taxon>Agaricomycetes</taxon>
        <taxon>Agaricomycetidae</taxon>
        <taxon>Agaricales</taxon>
        <taxon>Marasmiineae</taxon>
        <taxon>Marasmiaceae</taxon>
        <taxon>Marasmius</taxon>
    </lineage>
</organism>
<keyword evidence="2" id="KW-0812">Transmembrane</keyword>
<reference evidence="4 5" key="1">
    <citation type="submission" date="2024-02" db="EMBL/GenBank/DDBJ databases">
        <title>A draft genome for the cacao thread blight pathogen Marasmius crinis-equi.</title>
        <authorList>
            <person name="Cohen S.P."/>
            <person name="Baruah I.K."/>
            <person name="Amoako-Attah I."/>
            <person name="Bukari Y."/>
            <person name="Meinhardt L.W."/>
            <person name="Bailey B.A."/>
        </authorList>
    </citation>
    <scope>NUCLEOTIDE SEQUENCE [LARGE SCALE GENOMIC DNA]</scope>
    <source>
        <strain evidence="4 5">GH-76</strain>
    </source>
</reference>
<dbReference type="SUPFAM" id="SSF48208">
    <property type="entry name" value="Six-hairpin glycosidases"/>
    <property type="match status" value="1"/>
</dbReference>
<dbReference type="InterPro" id="IPR008928">
    <property type="entry name" value="6-hairpin_glycosidase_sf"/>
</dbReference>
<evidence type="ECO:0000313" key="4">
    <source>
        <dbReference type="EMBL" id="KAL0578262.1"/>
    </source>
</evidence>
<feature type="transmembrane region" description="Helical" evidence="2">
    <location>
        <begin position="451"/>
        <end position="473"/>
    </location>
</feature>
<accession>A0ABR3FT04</accession>
<protein>
    <submittedName>
        <fullName evidence="4">Uncharacterized protein</fullName>
    </submittedName>
</protein>
<proteinExistence type="predicted"/>
<evidence type="ECO:0000256" key="1">
    <source>
        <dbReference type="SAM" id="MobiDB-lite"/>
    </source>
</evidence>
<keyword evidence="3" id="KW-0732">Signal</keyword>
<feature type="compositionally biased region" description="Basic and acidic residues" evidence="1">
    <location>
        <begin position="506"/>
        <end position="518"/>
    </location>
</feature>
<feature type="compositionally biased region" description="Basic and acidic residues" evidence="1">
    <location>
        <begin position="526"/>
        <end position="539"/>
    </location>
</feature>
<dbReference type="Gene3D" id="1.50.10.20">
    <property type="match status" value="1"/>
</dbReference>
<evidence type="ECO:0000256" key="3">
    <source>
        <dbReference type="SAM" id="SignalP"/>
    </source>
</evidence>
<keyword evidence="2" id="KW-1133">Transmembrane helix</keyword>
<feature type="region of interest" description="Disordered" evidence="1">
    <location>
        <begin position="506"/>
        <end position="603"/>
    </location>
</feature>
<gene>
    <name evidence="4" type="ORF">V5O48_003726</name>
</gene>
<dbReference type="Proteomes" id="UP001465976">
    <property type="component" value="Unassembled WGS sequence"/>
</dbReference>
<dbReference type="EMBL" id="JBAHYK010000110">
    <property type="protein sequence ID" value="KAL0578262.1"/>
    <property type="molecule type" value="Genomic_DNA"/>
</dbReference>
<feature type="chain" id="PRO_5046734720" evidence="3">
    <location>
        <begin position="17"/>
        <end position="603"/>
    </location>
</feature>
<comment type="caution">
    <text evidence="4">The sequence shown here is derived from an EMBL/GenBank/DDBJ whole genome shotgun (WGS) entry which is preliminary data.</text>
</comment>
<sequence length="603" mass="65676">MFLFLIYIPLFHSVRCEILPSTSQAPSIKATLDDRRAAAVSAIDKFVQTDNFFVSPQPLPAVSWPYGDLLAELAQFDLLTGQKGYQSIIQRFYGAGLQPANPDSVGVVIRHALIFGYAALQAYAAYGNDSFLKFAEANWERLRPAMLTDADITARSVPFKNFTLASTCPNSTTLAGGVLHDIVSLLPSSNYLDPHSALEQPKYCRYSGKFHQCTYVQRIDGLIQRIPLRKLLTIVFRLSASLTAATSNQTYLDYARKSIDFLQQHLYRGNATFTGADARNCSVDPTTKPNPYETGSVIHALSLVASLEKNGTVMSFIRDIVIGTTTYAPWHDGSGIMSTGDNGEGRAHMMRGYTELYQGNNTPIDLKTYLGTYLATQYNAVTNISKLAGSDNYGLEWDTKPSDIGFSAQSQTAAISVLVSGMTLSQNGDSGTSTPGPTSSINPSASVPKGAVAGGVVGGIAGIGLIILAIWLYKRGKHDWIKESRRPPDAEHIVNPFPLAESRLNEAREKPGPAHARDSTGISATRQRDSKLSEKRDASRTTAGDHTNTGGGVGPSLSQSVDDTIENLLAALNRRLRDERRQVDNRQWDPEESPPRYQEGEQG</sequence>
<keyword evidence="2" id="KW-0472">Membrane</keyword>
<keyword evidence="5" id="KW-1185">Reference proteome</keyword>
<feature type="signal peptide" evidence="3">
    <location>
        <begin position="1"/>
        <end position="16"/>
    </location>
</feature>